<dbReference type="EMBL" id="GG663741">
    <property type="protein sequence ID" value="EEH56009.1"/>
    <property type="molecule type" value="Genomic_DNA"/>
</dbReference>
<gene>
    <name evidence="2" type="ORF">MICPUCDRAFT_59418</name>
</gene>
<sequence length="403" mass="44136">MSATDPTPPAAKRARRAAAPPSPPSPSPSPPAPSPFERFAAVARDGAKFELLKRLDPLSRGMLARTCRAWRDDVEFFGLASAGVAGSRKLRARAFVNTVERVRWATANGLTLDARVAALAARRGKLDVLKYLQTAGCALDARAVAAAARGGHLDVIEWAIERGCATDARACAQAARGGHLDLLKTLRAKTNFPWDASTPSAAARGGRLDVVRWLDEQKCPRDEKAVCAMAARSGNVELVKWVISRYEWDVWTPGLAARGGHVEILRLVWATKPDCFNDVVSMCAAKGGHWRVMDWISNHRRHAIQMWSHRVFEGWIAPYAAEHGRAFFDKTVESCGGPVNLVYLNGLKCAISAVATGNVDLLLRINELAHRKNPVSLYYDIATGAERRNITMEDLNPLRKQHP</sequence>
<dbReference type="GeneID" id="9685211"/>
<reference evidence="2 3" key="1">
    <citation type="journal article" date="2009" name="Science">
        <title>Green evolution and dynamic adaptations revealed by genomes of the marine picoeukaryotes Micromonas.</title>
        <authorList>
            <person name="Worden A.Z."/>
            <person name="Lee J.H."/>
            <person name="Mock T."/>
            <person name="Rouze P."/>
            <person name="Simmons M.P."/>
            <person name="Aerts A.L."/>
            <person name="Allen A.E."/>
            <person name="Cuvelier M.L."/>
            <person name="Derelle E."/>
            <person name="Everett M.V."/>
            <person name="Foulon E."/>
            <person name="Grimwood J."/>
            <person name="Gundlach H."/>
            <person name="Henrissat B."/>
            <person name="Napoli C."/>
            <person name="McDonald S.M."/>
            <person name="Parker M.S."/>
            <person name="Rombauts S."/>
            <person name="Salamov A."/>
            <person name="Von Dassow P."/>
            <person name="Badger J.H."/>
            <person name="Coutinho P.M."/>
            <person name="Demir E."/>
            <person name="Dubchak I."/>
            <person name="Gentemann C."/>
            <person name="Eikrem W."/>
            <person name="Gready J.E."/>
            <person name="John U."/>
            <person name="Lanier W."/>
            <person name="Lindquist E.A."/>
            <person name="Lucas S."/>
            <person name="Mayer K.F."/>
            <person name="Moreau H."/>
            <person name="Not F."/>
            <person name="Otillar R."/>
            <person name="Panaud O."/>
            <person name="Pangilinan J."/>
            <person name="Paulsen I."/>
            <person name="Piegu B."/>
            <person name="Poliakov A."/>
            <person name="Robbens S."/>
            <person name="Schmutz J."/>
            <person name="Toulza E."/>
            <person name="Wyss T."/>
            <person name="Zelensky A."/>
            <person name="Zhou K."/>
            <person name="Armbrust E.V."/>
            <person name="Bhattacharya D."/>
            <person name="Goodenough U.W."/>
            <person name="Van de Peer Y."/>
            <person name="Grigoriev I.V."/>
        </authorList>
    </citation>
    <scope>NUCLEOTIDE SEQUENCE [LARGE SCALE GENOMIC DNA]</scope>
    <source>
        <strain evidence="2 3">CCMP1545</strain>
    </source>
</reference>
<evidence type="ECO:0000256" key="1">
    <source>
        <dbReference type="SAM" id="MobiDB-lite"/>
    </source>
</evidence>
<proteinExistence type="predicted"/>
<dbReference type="Gene3D" id="1.25.40.20">
    <property type="entry name" value="Ankyrin repeat-containing domain"/>
    <property type="match status" value="1"/>
</dbReference>
<dbReference type="Proteomes" id="UP000001876">
    <property type="component" value="Unassembled WGS sequence"/>
</dbReference>
<dbReference type="PANTHER" id="PTHR46586">
    <property type="entry name" value="ANKYRIN REPEAT-CONTAINING PROTEIN"/>
    <property type="match status" value="1"/>
</dbReference>
<dbReference type="InterPro" id="IPR052050">
    <property type="entry name" value="SecEffector_AnkRepeat"/>
</dbReference>
<protein>
    <submittedName>
        <fullName evidence="2">Predicted protein</fullName>
    </submittedName>
</protein>
<organism evidence="3">
    <name type="scientific">Micromonas pusilla (strain CCMP1545)</name>
    <name type="common">Picoplanktonic green alga</name>
    <dbReference type="NCBI Taxonomy" id="564608"/>
    <lineage>
        <taxon>Eukaryota</taxon>
        <taxon>Viridiplantae</taxon>
        <taxon>Chlorophyta</taxon>
        <taxon>Mamiellophyceae</taxon>
        <taxon>Mamiellales</taxon>
        <taxon>Mamiellaceae</taxon>
        <taxon>Micromonas</taxon>
    </lineage>
</organism>
<accession>C1MVL2</accession>
<keyword evidence="3" id="KW-1185">Reference proteome</keyword>
<dbReference type="RefSeq" id="XP_003060057.1">
    <property type="nucleotide sequence ID" value="XM_003060011.1"/>
</dbReference>
<feature type="compositionally biased region" description="Pro residues" evidence="1">
    <location>
        <begin position="20"/>
        <end position="34"/>
    </location>
</feature>
<feature type="region of interest" description="Disordered" evidence="1">
    <location>
        <begin position="1"/>
        <end position="36"/>
    </location>
</feature>
<evidence type="ECO:0000313" key="3">
    <source>
        <dbReference type="Proteomes" id="UP000001876"/>
    </source>
</evidence>
<dbReference type="KEGG" id="mpp:MICPUCDRAFT_59418"/>
<evidence type="ECO:0000313" key="2">
    <source>
        <dbReference type="EMBL" id="EEH56009.1"/>
    </source>
</evidence>
<dbReference type="OrthoDB" id="194358at2759"/>
<dbReference type="InterPro" id="IPR036770">
    <property type="entry name" value="Ankyrin_rpt-contain_sf"/>
</dbReference>
<dbReference type="SUPFAM" id="SSF48403">
    <property type="entry name" value="Ankyrin repeat"/>
    <property type="match status" value="1"/>
</dbReference>
<name>C1MVL2_MICPC</name>
<dbReference type="AlphaFoldDB" id="C1MVL2"/>
<dbReference type="PANTHER" id="PTHR46586:SF3">
    <property type="entry name" value="ANKYRIN REPEAT-CONTAINING PROTEIN"/>
    <property type="match status" value="1"/>
</dbReference>